<dbReference type="SUPFAM" id="SSF52540">
    <property type="entry name" value="P-loop containing nucleoside triphosphate hydrolases"/>
    <property type="match status" value="1"/>
</dbReference>
<dbReference type="RefSeq" id="WP_310799747.1">
    <property type="nucleotide sequence ID" value="NZ_CP123872.1"/>
</dbReference>
<dbReference type="Pfam" id="PF14559">
    <property type="entry name" value="TPR_19"/>
    <property type="match status" value="1"/>
</dbReference>
<dbReference type="Proteomes" id="UP001268683">
    <property type="component" value="Chromosome"/>
</dbReference>
<dbReference type="AlphaFoldDB" id="A0AA52EJX4"/>
<evidence type="ECO:0000313" key="3">
    <source>
        <dbReference type="EMBL" id="WND03882.1"/>
    </source>
</evidence>
<evidence type="ECO:0000313" key="4">
    <source>
        <dbReference type="Proteomes" id="UP001268683"/>
    </source>
</evidence>
<feature type="repeat" description="TPR" evidence="2">
    <location>
        <begin position="141"/>
        <end position="174"/>
    </location>
</feature>
<dbReference type="PROSITE" id="PS50005">
    <property type="entry name" value="TPR"/>
    <property type="match status" value="4"/>
</dbReference>
<gene>
    <name evidence="3" type="ORF">QGN29_05790</name>
</gene>
<feature type="repeat" description="TPR" evidence="2">
    <location>
        <begin position="244"/>
        <end position="277"/>
    </location>
</feature>
<dbReference type="Pfam" id="PF13432">
    <property type="entry name" value="TPR_16"/>
    <property type="match status" value="2"/>
</dbReference>
<feature type="repeat" description="TPR" evidence="2">
    <location>
        <begin position="278"/>
        <end position="311"/>
    </location>
</feature>
<dbReference type="Pfam" id="PF13414">
    <property type="entry name" value="TPR_11"/>
    <property type="match status" value="1"/>
</dbReference>
<dbReference type="SMART" id="SM00028">
    <property type="entry name" value="TPR"/>
    <property type="match status" value="8"/>
</dbReference>
<keyword evidence="1" id="KW-0808">Transferase</keyword>
<dbReference type="PANTHER" id="PTHR12788:SF10">
    <property type="entry name" value="PROTEIN-TYROSINE SULFOTRANSFERASE"/>
    <property type="match status" value="1"/>
</dbReference>
<dbReference type="Gene3D" id="3.40.50.300">
    <property type="entry name" value="P-loop containing nucleotide triphosphate hydrolases"/>
    <property type="match status" value="1"/>
</dbReference>
<organism evidence="3 4">
    <name type="scientific">Temperatibacter marinus</name>
    <dbReference type="NCBI Taxonomy" id="1456591"/>
    <lineage>
        <taxon>Bacteria</taxon>
        <taxon>Pseudomonadati</taxon>
        <taxon>Pseudomonadota</taxon>
        <taxon>Alphaproteobacteria</taxon>
        <taxon>Kordiimonadales</taxon>
        <taxon>Temperatibacteraceae</taxon>
        <taxon>Temperatibacter</taxon>
    </lineage>
</organism>
<dbReference type="InterPro" id="IPR011990">
    <property type="entry name" value="TPR-like_helical_dom_sf"/>
</dbReference>
<proteinExistence type="predicted"/>
<keyword evidence="4" id="KW-1185">Reference proteome</keyword>
<dbReference type="InterPro" id="IPR026634">
    <property type="entry name" value="TPST-like"/>
</dbReference>
<evidence type="ECO:0000256" key="2">
    <source>
        <dbReference type="PROSITE-ProRule" id="PRU00339"/>
    </source>
</evidence>
<dbReference type="Pfam" id="PF13181">
    <property type="entry name" value="TPR_8"/>
    <property type="match status" value="1"/>
</dbReference>
<dbReference type="SUPFAM" id="SSF48452">
    <property type="entry name" value="TPR-like"/>
    <property type="match status" value="2"/>
</dbReference>
<dbReference type="Pfam" id="PF13469">
    <property type="entry name" value="Sulfotransfer_3"/>
    <property type="match status" value="1"/>
</dbReference>
<evidence type="ECO:0000256" key="1">
    <source>
        <dbReference type="ARBA" id="ARBA00022679"/>
    </source>
</evidence>
<dbReference type="InterPro" id="IPR019734">
    <property type="entry name" value="TPR_rpt"/>
</dbReference>
<reference evidence="3" key="1">
    <citation type="submission" date="2023-04" db="EMBL/GenBank/DDBJ databases">
        <title>Complete genome sequence of Temperatibacter marinus.</title>
        <authorList>
            <person name="Rong J.-C."/>
            <person name="Yi M.-L."/>
            <person name="Zhao Q."/>
        </authorList>
    </citation>
    <scope>NUCLEOTIDE SEQUENCE</scope>
    <source>
        <strain evidence="3">NBRC 110045</strain>
    </source>
</reference>
<dbReference type="Gene3D" id="1.25.40.10">
    <property type="entry name" value="Tetratricopeptide repeat domain"/>
    <property type="match status" value="2"/>
</dbReference>
<name>A0AA52EJX4_9PROT</name>
<dbReference type="GO" id="GO:0008476">
    <property type="term" value="F:protein-tyrosine sulfotransferase activity"/>
    <property type="evidence" value="ECO:0007669"/>
    <property type="project" value="InterPro"/>
</dbReference>
<sequence>MTQEMHLAAQSAKIINALKTGKAKQAEALCRDVLIENPSSPPFLRLLAHSLLRQGKGEAAEQQLRFALTITDDFPPLYEDLGSILAQKGDLEEALPLLERAARLDSSNAEVHKKIGQVLAAMGRGQEADTSFQDYFTRDKGKENIAIGLEHIRSGRLEEAEIAFKKALREAPDNVDAMRLLALSYRDQDKKLSDAEALLRRATDIAPDFLFAWLDLGGLLQSLMRADEAIKCFEAVLIHEADNADALAGLASAYGTANFPDKALDVYRKLISIRPEIAGYQMGFGHVLKTTGHMEESLTAYRRAIELRPDYGEVYWSMANLKIFKFRDTEIKAMEEQLATNEQLDVKSSVHMHFSLGKAYEDQKEFDKAWHHYHEGNLKQRPSVTFDPAQMNVMHKGLMDTFTADFLEEKKAVGDPSPDPIFIVGLPRSGSTLIEQILASHSQVEGTAELSDLGRIASSIGKYRVDKIHYPQSVLDLRDMDFKAYGQEYLEAVKPHRVEGKPFFTDKLPNNFAHIGLLSTILPNAKIIDARRHPLDSCLGAYKQLFAAGQNFTYDIFELGEYYQNYDSLMTYWHSVLPGKIYTAHYEHTVLNLEDQVRGLLDFCGLPFEENCLNFHENKRAVLTASSEQVRQPIYKGGLGKWREYESHLEDWKYSLEDILDRLPTTVKKAGLS</sequence>
<dbReference type="KEGG" id="tmk:QGN29_05790"/>
<dbReference type="PANTHER" id="PTHR12788">
    <property type="entry name" value="PROTEIN-TYROSINE SULFOTRANSFERASE 2"/>
    <property type="match status" value="1"/>
</dbReference>
<accession>A0AA52EJX4</accession>
<dbReference type="InterPro" id="IPR027417">
    <property type="entry name" value="P-loop_NTPase"/>
</dbReference>
<dbReference type="EMBL" id="CP123872">
    <property type="protein sequence ID" value="WND03882.1"/>
    <property type="molecule type" value="Genomic_DNA"/>
</dbReference>
<feature type="repeat" description="TPR" evidence="2">
    <location>
        <begin position="75"/>
        <end position="108"/>
    </location>
</feature>
<protein>
    <submittedName>
        <fullName evidence="3">Sulfotransferase</fullName>
    </submittedName>
</protein>
<keyword evidence="2" id="KW-0802">TPR repeat</keyword>